<evidence type="ECO:0000256" key="3">
    <source>
        <dbReference type="ARBA" id="ARBA00022964"/>
    </source>
</evidence>
<dbReference type="STRING" id="946122.A0A0C2TD94"/>
<evidence type="ECO:0000259" key="6">
    <source>
        <dbReference type="SMART" id="SM00702"/>
    </source>
</evidence>
<dbReference type="GO" id="GO:0004656">
    <property type="term" value="F:procollagen-proline 4-dioxygenase activity"/>
    <property type="evidence" value="ECO:0007669"/>
    <property type="project" value="TreeGrafter"/>
</dbReference>
<dbReference type="InterPro" id="IPR044862">
    <property type="entry name" value="Pro_4_hyd_alph_FE2OG_OXY"/>
</dbReference>
<dbReference type="PANTHER" id="PTHR10869:SF241">
    <property type="entry name" value="FE2OG DIOXYGENASE DOMAIN-CONTAINING PROTEIN"/>
    <property type="match status" value="1"/>
</dbReference>
<evidence type="ECO:0000256" key="1">
    <source>
        <dbReference type="ARBA" id="ARBA00001961"/>
    </source>
</evidence>
<comment type="cofactor">
    <cofactor evidence="1">
        <name>L-ascorbate</name>
        <dbReference type="ChEBI" id="CHEBI:38290"/>
    </cofactor>
</comment>
<dbReference type="EMBL" id="KN818247">
    <property type="protein sequence ID" value="KIL64789.1"/>
    <property type="molecule type" value="Genomic_DNA"/>
</dbReference>
<dbReference type="HOGENOM" id="CLU_041456_2_1_1"/>
<keyword evidence="2" id="KW-0479">Metal-binding</keyword>
<keyword evidence="8" id="KW-1185">Reference proteome</keyword>
<reference evidence="7 8" key="1">
    <citation type="submission" date="2014-04" db="EMBL/GenBank/DDBJ databases">
        <title>Evolutionary Origins and Diversification of the Mycorrhizal Mutualists.</title>
        <authorList>
            <consortium name="DOE Joint Genome Institute"/>
            <consortium name="Mycorrhizal Genomics Consortium"/>
            <person name="Kohler A."/>
            <person name="Kuo A."/>
            <person name="Nagy L.G."/>
            <person name="Floudas D."/>
            <person name="Copeland A."/>
            <person name="Barry K.W."/>
            <person name="Cichocki N."/>
            <person name="Veneault-Fourrey C."/>
            <person name="LaButti K."/>
            <person name="Lindquist E.A."/>
            <person name="Lipzen A."/>
            <person name="Lundell T."/>
            <person name="Morin E."/>
            <person name="Murat C."/>
            <person name="Riley R."/>
            <person name="Ohm R."/>
            <person name="Sun H."/>
            <person name="Tunlid A."/>
            <person name="Henrissat B."/>
            <person name="Grigoriev I.V."/>
            <person name="Hibbett D.S."/>
            <person name="Martin F."/>
        </authorList>
    </citation>
    <scope>NUCLEOTIDE SEQUENCE [LARGE SCALE GENOMIC DNA]</scope>
    <source>
        <strain evidence="7 8">Koide BX008</strain>
    </source>
</reference>
<evidence type="ECO:0000256" key="4">
    <source>
        <dbReference type="ARBA" id="ARBA00023002"/>
    </source>
</evidence>
<protein>
    <recommendedName>
        <fullName evidence="6">Prolyl 4-hydroxylase alpha subunit domain-containing protein</fullName>
    </recommendedName>
</protein>
<keyword evidence="4" id="KW-0560">Oxidoreductase</keyword>
<dbReference type="InterPro" id="IPR006620">
    <property type="entry name" value="Pro_4_hyd_alph"/>
</dbReference>
<dbReference type="PANTHER" id="PTHR10869">
    <property type="entry name" value="PROLYL 4-HYDROXYLASE ALPHA SUBUNIT"/>
    <property type="match status" value="1"/>
</dbReference>
<accession>A0A0C2TD94</accession>
<keyword evidence="5" id="KW-0408">Iron</keyword>
<sequence length="245" mass="28272">MSSSSAPLLDFSSTPLAKDYPPDQFYIKVLDDVFTPDECRALITFAETGLFNVTEHINTEVEDPWKPAAVHYGLQAHQQYVDKEYRNSERILRFDHDVAAFIYNRLLPYIHEVVEIKPGDKWHGVVGLKSPKVWRMVGVNERLSFLKYGPGHFFKEHCDGRPELPDGRKSQITLQIYLNGSDSAGDKIVGGPTRIWSWDKKRWHDVEPRMGRVLIFQQAMVLHSGEEVKEGVKYAVRSDFMYRTE</sequence>
<name>A0A0C2TD94_AMAMK</name>
<dbReference type="GO" id="GO:0005506">
    <property type="term" value="F:iron ion binding"/>
    <property type="evidence" value="ECO:0007669"/>
    <property type="project" value="InterPro"/>
</dbReference>
<organism evidence="7 8">
    <name type="scientific">Amanita muscaria (strain Koide BX008)</name>
    <dbReference type="NCBI Taxonomy" id="946122"/>
    <lineage>
        <taxon>Eukaryota</taxon>
        <taxon>Fungi</taxon>
        <taxon>Dikarya</taxon>
        <taxon>Basidiomycota</taxon>
        <taxon>Agaricomycotina</taxon>
        <taxon>Agaricomycetes</taxon>
        <taxon>Agaricomycetidae</taxon>
        <taxon>Agaricales</taxon>
        <taxon>Pluteineae</taxon>
        <taxon>Amanitaceae</taxon>
        <taxon>Amanita</taxon>
    </lineage>
</organism>
<dbReference type="Gene3D" id="2.60.120.620">
    <property type="entry name" value="q2cbj1_9rhob like domain"/>
    <property type="match status" value="1"/>
</dbReference>
<dbReference type="SMART" id="SM00702">
    <property type="entry name" value="P4Hc"/>
    <property type="match status" value="1"/>
</dbReference>
<dbReference type="AlphaFoldDB" id="A0A0C2TD94"/>
<gene>
    <name evidence="7" type="ORF">M378DRAFT_77855</name>
</gene>
<dbReference type="OrthoDB" id="69177at2759"/>
<proteinExistence type="predicted"/>
<dbReference type="GO" id="GO:0031418">
    <property type="term" value="F:L-ascorbic acid binding"/>
    <property type="evidence" value="ECO:0007669"/>
    <property type="project" value="InterPro"/>
</dbReference>
<evidence type="ECO:0000256" key="2">
    <source>
        <dbReference type="ARBA" id="ARBA00022723"/>
    </source>
</evidence>
<feature type="domain" description="Prolyl 4-hydroxylase alpha subunit" evidence="6">
    <location>
        <begin position="25"/>
        <end position="241"/>
    </location>
</feature>
<evidence type="ECO:0000256" key="5">
    <source>
        <dbReference type="ARBA" id="ARBA00023004"/>
    </source>
</evidence>
<dbReference type="InterPro" id="IPR045054">
    <property type="entry name" value="P4HA-like"/>
</dbReference>
<dbReference type="Proteomes" id="UP000054549">
    <property type="component" value="Unassembled WGS sequence"/>
</dbReference>
<evidence type="ECO:0000313" key="8">
    <source>
        <dbReference type="Proteomes" id="UP000054549"/>
    </source>
</evidence>
<dbReference type="InParanoid" id="A0A0C2TD94"/>
<evidence type="ECO:0000313" key="7">
    <source>
        <dbReference type="EMBL" id="KIL64789.1"/>
    </source>
</evidence>
<dbReference type="GO" id="GO:0005783">
    <property type="term" value="C:endoplasmic reticulum"/>
    <property type="evidence" value="ECO:0007669"/>
    <property type="project" value="TreeGrafter"/>
</dbReference>
<dbReference type="Pfam" id="PF13640">
    <property type="entry name" value="2OG-FeII_Oxy_3"/>
    <property type="match status" value="1"/>
</dbReference>
<keyword evidence="3" id="KW-0223">Dioxygenase</keyword>